<comment type="caution">
    <text evidence="8">The sequence shown here is derived from an EMBL/GenBank/DDBJ whole genome shotgun (WGS) entry which is preliminary data.</text>
</comment>
<dbReference type="CDD" id="cd01146">
    <property type="entry name" value="FhuD"/>
    <property type="match status" value="1"/>
</dbReference>
<dbReference type="PROSITE" id="PS50983">
    <property type="entry name" value="FE_B12_PBP"/>
    <property type="match status" value="1"/>
</dbReference>
<name>A0ABW0TKY9_9BACL</name>
<evidence type="ECO:0000256" key="2">
    <source>
        <dbReference type="ARBA" id="ARBA00008814"/>
    </source>
</evidence>
<proteinExistence type="inferred from homology"/>
<feature type="coiled-coil region" evidence="5">
    <location>
        <begin position="167"/>
        <end position="194"/>
    </location>
</feature>
<evidence type="ECO:0000259" key="7">
    <source>
        <dbReference type="PROSITE" id="PS50983"/>
    </source>
</evidence>
<dbReference type="Pfam" id="PF01497">
    <property type="entry name" value="Peripla_BP_2"/>
    <property type="match status" value="1"/>
</dbReference>
<evidence type="ECO:0000313" key="8">
    <source>
        <dbReference type="EMBL" id="MFC5589623.1"/>
    </source>
</evidence>
<evidence type="ECO:0000256" key="5">
    <source>
        <dbReference type="SAM" id="Coils"/>
    </source>
</evidence>
<keyword evidence="5" id="KW-0175">Coiled coil</keyword>
<dbReference type="InterPro" id="IPR051313">
    <property type="entry name" value="Bact_iron-sidero_bind"/>
</dbReference>
<gene>
    <name evidence="8" type="ORF">ACFPRA_12025</name>
</gene>
<keyword evidence="9" id="KW-1185">Reference proteome</keyword>
<feature type="chain" id="PRO_5047382472" evidence="6">
    <location>
        <begin position="20"/>
        <end position="324"/>
    </location>
</feature>
<dbReference type="Proteomes" id="UP001596109">
    <property type="component" value="Unassembled WGS sequence"/>
</dbReference>
<evidence type="ECO:0000256" key="3">
    <source>
        <dbReference type="ARBA" id="ARBA00022448"/>
    </source>
</evidence>
<evidence type="ECO:0000313" key="9">
    <source>
        <dbReference type="Proteomes" id="UP001596109"/>
    </source>
</evidence>
<feature type="signal peptide" evidence="6">
    <location>
        <begin position="1"/>
        <end position="19"/>
    </location>
</feature>
<keyword evidence="4 6" id="KW-0732">Signal</keyword>
<dbReference type="SUPFAM" id="SSF53807">
    <property type="entry name" value="Helical backbone' metal receptor"/>
    <property type="match status" value="1"/>
</dbReference>
<dbReference type="RefSeq" id="WP_381434589.1">
    <property type="nucleotide sequence ID" value="NZ_JBHSNO010000005.1"/>
</dbReference>
<dbReference type="PROSITE" id="PS51257">
    <property type="entry name" value="PROKAR_LIPOPROTEIN"/>
    <property type="match status" value="1"/>
</dbReference>
<organism evidence="8 9">
    <name type="scientific">Sporosarcina soli</name>
    <dbReference type="NCBI Taxonomy" id="334736"/>
    <lineage>
        <taxon>Bacteria</taxon>
        <taxon>Bacillati</taxon>
        <taxon>Bacillota</taxon>
        <taxon>Bacilli</taxon>
        <taxon>Bacillales</taxon>
        <taxon>Caryophanaceae</taxon>
        <taxon>Sporosarcina</taxon>
    </lineage>
</organism>
<reference evidence="9" key="1">
    <citation type="journal article" date="2019" name="Int. J. Syst. Evol. Microbiol.">
        <title>The Global Catalogue of Microorganisms (GCM) 10K type strain sequencing project: providing services to taxonomists for standard genome sequencing and annotation.</title>
        <authorList>
            <consortium name="The Broad Institute Genomics Platform"/>
            <consortium name="The Broad Institute Genome Sequencing Center for Infectious Disease"/>
            <person name="Wu L."/>
            <person name="Ma J."/>
        </authorList>
    </citation>
    <scope>NUCLEOTIDE SEQUENCE [LARGE SCALE GENOMIC DNA]</scope>
    <source>
        <strain evidence="9">CGMCC 4.1434</strain>
    </source>
</reference>
<feature type="domain" description="Fe/B12 periplasmic-binding" evidence="7">
    <location>
        <begin position="55"/>
        <end position="324"/>
    </location>
</feature>
<keyword evidence="3" id="KW-0813">Transport</keyword>
<dbReference type="EMBL" id="JBHSNO010000005">
    <property type="protein sequence ID" value="MFC5589623.1"/>
    <property type="molecule type" value="Genomic_DNA"/>
</dbReference>
<dbReference type="PRINTS" id="PR01715">
    <property type="entry name" value="FERRIBNDNGPP"/>
</dbReference>
<evidence type="ECO:0000256" key="1">
    <source>
        <dbReference type="ARBA" id="ARBA00004196"/>
    </source>
</evidence>
<dbReference type="PANTHER" id="PTHR30532">
    <property type="entry name" value="IRON III DICITRATE-BINDING PERIPLASMIC PROTEIN"/>
    <property type="match status" value="1"/>
</dbReference>
<accession>A0ABW0TKY9</accession>
<comment type="subcellular location">
    <subcellularLocation>
        <location evidence="1">Cell envelope</location>
    </subcellularLocation>
</comment>
<dbReference type="InterPro" id="IPR002491">
    <property type="entry name" value="ABC_transptr_periplasmic_BD"/>
</dbReference>
<dbReference type="Gene3D" id="3.40.50.1980">
    <property type="entry name" value="Nitrogenase molybdenum iron protein domain"/>
    <property type="match status" value="2"/>
</dbReference>
<dbReference type="PANTHER" id="PTHR30532:SF29">
    <property type="entry name" value="FE(3+) DICITRATE-BINDING PERIPLASMIC PROTEIN"/>
    <property type="match status" value="1"/>
</dbReference>
<comment type="similarity">
    <text evidence="2">Belongs to the bacterial solute-binding protein 8 family.</text>
</comment>
<protein>
    <submittedName>
        <fullName evidence="8">ABC transporter substrate-binding protein</fullName>
    </submittedName>
</protein>
<evidence type="ECO:0000256" key="4">
    <source>
        <dbReference type="ARBA" id="ARBA00022729"/>
    </source>
</evidence>
<evidence type="ECO:0000256" key="6">
    <source>
        <dbReference type="SAM" id="SignalP"/>
    </source>
</evidence>
<sequence>MKKFIFAMLALLFVLGGCAEKGKSGQTNSNQSETNEKIEITHALGTETFDKAPERIVVLEWNFAEELLALGVQPVGMADIEGFKKWVKISESVADDVVDVGTRQEPNLEEIAKLNPDVIITLSSNHGAIQDQLTKIAPTIFYDTVSPEVTKDLYQNSFDSFKTTAKLLGKEAEAEQLIQRLDEKYAEAAKKIDELNLPTREFLFTQAYTVNQAPTFRLFTKNSMVSHVLEKVGLENVIKDNTDAPWGFIDANVEGVSNYEDALFIHAVQPDDPLFDNLQNNKAWNELTFVKNDQLYDIGGDTWTFGGVLSMETLVDNLLLALQK</sequence>